<sequence length="608" mass="66921">MADSEPSLVAVALGNAAYAFSKVQPLLPVYTHLILACLFPIYAAAHASLTRPSTAAKRTRQQVDKTRHGASDDDTDSDDDDDDDDDEDSLHTEAITNKDIILFPLFAGIALSTFYLVIKWLGDATMLNKILNAYFAMVSVPFVTNFISDILDSGHSFIFPRRHALAGTLYHVHAPEAKAMPVAADMASAQPLTTPLPGFLARIPLPASAKEWLWADRAMPSSKWTLKLFWRRALAGQLRIGPHTVVGAVTALSALLYFNLVDKTWYLTNLLGMSASYTSMQLFSPATFTTGSGLLVALFFYDIYMVFFTPLMETVAMSLDVPAMLKFPEKILGTSVGAKQTAAAIGTGDIVIPGVVIAMALRFDFYLFYLRRQKRVTATTEGGEDSVEKTVYYPMAGRWSDAFWTHSFMGRPLFTTANVQVGDKQAEEEPPFTFPKVYFHATLVGYVVGLIITIFALRVMGRSQPALLWLVPSVLVALWGTALVRGELGLMWNYTEEIVEEEGENRVQTRTSQLYKNAGNEDKKPARGRKARPEREVFSFSLEAPRKARKTVPPKSDNAEVEVNGVTAPAGVAAQTVDEGTFWAGSTSNTTARQEVDVEPAGKRLRVR</sequence>
<dbReference type="GO" id="GO:0006465">
    <property type="term" value="P:signal peptide processing"/>
    <property type="evidence" value="ECO:0007669"/>
    <property type="project" value="TreeGrafter"/>
</dbReference>
<organism evidence="10 11">
    <name type="scientific">Alternaria panax</name>
    <dbReference type="NCBI Taxonomy" id="48097"/>
    <lineage>
        <taxon>Eukaryota</taxon>
        <taxon>Fungi</taxon>
        <taxon>Dikarya</taxon>
        <taxon>Ascomycota</taxon>
        <taxon>Pezizomycotina</taxon>
        <taxon>Dothideomycetes</taxon>
        <taxon>Pleosporomycetidae</taxon>
        <taxon>Pleosporales</taxon>
        <taxon>Pleosporineae</taxon>
        <taxon>Pleosporaceae</taxon>
        <taxon>Alternaria</taxon>
        <taxon>Alternaria sect. Panax</taxon>
    </lineage>
</organism>
<dbReference type="GO" id="GO:0098553">
    <property type="term" value="C:lumenal side of endoplasmic reticulum membrane"/>
    <property type="evidence" value="ECO:0007669"/>
    <property type="project" value="TreeGrafter"/>
</dbReference>
<feature type="region of interest" description="Disordered" evidence="8">
    <location>
        <begin position="584"/>
        <end position="608"/>
    </location>
</feature>
<feature type="transmembrane region" description="Helical" evidence="9">
    <location>
        <begin position="295"/>
        <end position="312"/>
    </location>
</feature>
<dbReference type="GO" id="GO:0033619">
    <property type="term" value="P:membrane protein proteolysis"/>
    <property type="evidence" value="ECO:0007669"/>
    <property type="project" value="TreeGrafter"/>
</dbReference>
<feature type="transmembrane region" description="Helical" evidence="9">
    <location>
        <begin position="130"/>
        <end position="151"/>
    </location>
</feature>
<comment type="subcellular location">
    <subcellularLocation>
        <location evidence="1">Endoplasmic reticulum membrane</location>
        <topology evidence="1">Multi-pass membrane protein</topology>
    </subcellularLocation>
</comment>
<keyword evidence="11" id="KW-1185">Reference proteome</keyword>
<feature type="transmembrane region" description="Helical" evidence="9">
    <location>
        <begin position="466"/>
        <end position="484"/>
    </location>
</feature>
<evidence type="ECO:0000256" key="9">
    <source>
        <dbReference type="SAM" id="Phobius"/>
    </source>
</evidence>
<feature type="transmembrane region" description="Helical" evidence="9">
    <location>
        <begin position="350"/>
        <end position="369"/>
    </location>
</feature>
<protein>
    <submittedName>
        <fullName evidence="10">Minor histocompatibility antigen H13</fullName>
        <ecNumber evidence="10">3.4.23.-</ecNumber>
    </submittedName>
</protein>
<feature type="transmembrane region" description="Helical" evidence="9">
    <location>
        <begin position="100"/>
        <end position="118"/>
    </location>
</feature>
<dbReference type="InterPro" id="IPR007369">
    <property type="entry name" value="Peptidase_A22B_SPP"/>
</dbReference>
<accession>A0AAD4I6T8</accession>
<feature type="region of interest" description="Disordered" evidence="8">
    <location>
        <begin position="53"/>
        <end position="89"/>
    </location>
</feature>
<evidence type="ECO:0000256" key="8">
    <source>
        <dbReference type="SAM" id="MobiDB-lite"/>
    </source>
</evidence>
<keyword evidence="7 9" id="KW-0472">Membrane</keyword>
<keyword evidence="4 10" id="KW-0378">Hydrolase</keyword>
<reference evidence="10" key="1">
    <citation type="submission" date="2021-07" db="EMBL/GenBank/DDBJ databases">
        <title>Genome Resource of American Ginseng Black Spot Pathogen Alternaria panax.</title>
        <authorList>
            <person name="Qiu C."/>
            <person name="Wang W."/>
            <person name="Liu Z."/>
        </authorList>
    </citation>
    <scope>NUCLEOTIDE SEQUENCE</scope>
    <source>
        <strain evidence="10">BNCC115425</strain>
    </source>
</reference>
<dbReference type="Pfam" id="PF04258">
    <property type="entry name" value="Peptidase_A22B"/>
    <property type="match status" value="1"/>
</dbReference>
<evidence type="ECO:0000313" key="10">
    <source>
        <dbReference type="EMBL" id="KAG9185786.1"/>
    </source>
</evidence>
<evidence type="ECO:0000256" key="7">
    <source>
        <dbReference type="ARBA" id="ARBA00023136"/>
    </source>
</evidence>
<evidence type="ECO:0000313" key="11">
    <source>
        <dbReference type="Proteomes" id="UP001199106"/>
    </source>
</evidence>
<evidence type="ECO:0000256" key="5">
    <source>
        <dbReference type="ARBA" id="ARBA00022824"/>
    </source>
</evidence>
<dbReference type="Proteomes" id="UP001199106">
    <property type="component" value="Unassembled WGS sequence"/>
</dbReference>
<feature type="compositionally biased region" description="Basic and acidic residues" evidence="8">
    <location>
        <begin position="61"/>
        <end position="71"/>
    </location>
</feature>
<evidence type="ECO:0000256" key="6">
    <source>
        <dbReference type="ARBA" id="ARBA00022989"/>
    </source>
</evidence>
<dbReference type="InterPro" id="IPR006639">
    <property type="entry name" value="Preselin/SPP"/>
</dbReference>
<name>A0AAD4I6T8_9PLEO</name>
<keyword evidence="3 9" id="KW-0812">Transmembrane</keyword>
<dbReference type="PANTHER" id="PTHR12174">
    <property type="entry name" value="SIGNAL PEPTIDE PEPTIDASE"/>
    <property type="match status" value="1"/>
</dbReference>
<keyword evidence="5" id="KW-0256">Endoplasmic reticulum</keyword>
<dbReference type="GO" id="GO:0042500">
    <property type="term" value="F:aspartic endopeptidase activity, intramembrane cleaving"/>
    <property type="evidence" value="ECO:0007669"/>
    <property type="project" value="InterPro"/>
</dbReference>
<feature type="compositionally biased region" description="Acidic residues" evidence="8">
    <location>
        <begin position="72"/>
        <end position="88"/>
    </location>
</feature>
<comment type="caution">
    <text evidence="10">The sequence shown here is derived from an EMBL/GenBank/DDBJ whole genome shotgun (WGS) entry which is preliminary data.</text>
</comment>
<comment type="similarity">
    <text evidence="2">Belongs to the peptidase A22B family.</text>
</comment>
<feature type="transmembrane region" description="Helical" evidence="9">
    <location>
        <begin position="240"/>
        <end position="258"/>
    </location>
</feature>
<dbReference type="PANTHER" id="PTHR12174:SF23">
    <property type="entry name" value="MINOR HISTOCOMPATIBILITY ANTIGEN H13"/>
    <property type="match status" value="1"/>
</dbReference>
<proteinExistence type="inferred from homology"/>
<dbReference type="SMART" id="SM00730">
    <property type="entry name" value="PSN"/>
    <property type="match status" value="1"/>
</dbReference>
<dbReference type="EMBL" id="JAANER010000010">
    <property type="protein sequence ID" value="KAG9185786.1"/>
    <property type="molecule type" value="Genomic_DNA"/>
</dbReference>
<gene>
    <name evidence="10" type="ORF">G6011_07117</name>
</gene>
<evidence type="ECO:0000256" key="1">
    <source>
        <dbReference type="ARBA" id="ARBA00004477"/>
    </source>
</evidence>
<feature type="compositionally biased region" description="Polar residues" evidence="8">
    <location>
        <begin position="584"/>
        <end position="593"/>
    </location>
</feature>
<evidence type="ECO:0000256" key="3">
    <source>
        <dbReference type="ARBA" id="ARBA00022692"/>
    </source>
</evidence>
<dbReference type="EC" id="3.4.23.-" evidence="10"/>
<evidence type="ECO:0000256" key="4">
    <source>
        <dbReference type="ARBA" id="ARBA00022801"/>
    </source>
</evidence>
<feature type="transmembrane region" description="Helical" evidence="9">
    <location>
        <begin position="29"/>
        <end position="49"/>
    </location>
</feature>
<dbReference type="AlphaFoldDB" id="A0AAD4I6T8"/>
<dbReference type="GO" id="GO:0098554">
    <property type="term" value="C:cytoplasmic side of endoplasmic reticulum membrane"/>
    <property type="evidence" value="ECO:0007669"/>
    <property type="project" value="TreeGrafter"/>
</dbReference>
<evidence type="ECO:0000256" key="2">
    <source>
        <dbReference type="ARBA" id="ARBA00006859"/>
    </source>
</evidence>
<feature type="transmembrane region" description="Helical" evidence="9">
    <location>
        <begin position="437"/>
        <end position="460"/>
    </location>
</feature>
<keyword evidence="6 9" id="KW-1133">Transmembrane helix</keyword>